<feature type="domain" description="Partial AB-hydrolase lipase" evidence="3">
    <location>
        <begin position="434"/>
        <end position="485"/>
    </location>
</feature>
<evidence type="ECO:0000256" key="1">
    <source>
        <dbReference type="SAM" id="MobiDB-lite"/>
    </source>
</evidence>
<feature type="compositionally biased region" description="Pro residues" evidence="1">
    <location>
        <begin position="1193"/>
        <end position="1205"/>
    </location>
</feature>
<feature type="region of interest" description="Disordered" evidence="1">
    <location>
        <begin position="577"/>
        <end position="796"/>
    </location>
</feature>
<sequence length="1453" mass="145695">MWRWFLTVLSWAHLHLVEPIVRWWEEVVLGSWEEWLLALVRQAFEETTRFLNFVGAWLLDLINKQRYREHLRSAWQDNSWQQWWGEVASRPSTLNALVARVVAQQDKQAQQAAAQGTHSGANGTGETGSSTSHTAGFANGNGSLLSPAPSPPPAHWWSRGQPQAPSPAAPGAGSGAGVGAPGSSLASAGRSGSGGGLPAAGPPPPLPPRTERPVVFTPARYGMGLLDELAKRRQGLIEEAKMAAQLAVSRAFEFLRRLVRTVFLLPPREGEEGYGPATQPPSRAHSSAPSAASGAFSSGPGPSGADDGASEAGASGRGVRWRLAEAEAEGEGGASRSGRSSGGPSSGSRRGWGGHGAGAGAGGGSGRRSLHRSKSAHVDMAGMDRQPGTSAGAPSAAMARRGLRRSRSSGRPLGGAADVWGHHATDIPSDALSVIRAAGYPHELHTVTTSDGYLLRLERIPRPGARDTVFFMHGVLDTSMAWVSGGVTGSQAFAAWEAGMDVWLGNSRGNAPRQHQDPSRRGGFSYWRYNINHMGMYDIAAQLDHIHNIKCAELGAGTVTLDLDHLGPLAGSFFRPTPGPASGLGGSGPLPASAAGAGRGLPGRMATAAAPGSGAQDGPAGGQRTPPSVQGSRMRPSNSDGNLHRWGSLHSAASGGSAGGGGGAAGAAGGAAAEAGAGAGSGGRPQGPHAPPVPAQGAQGPPRLSPLPSSAEASAGEGEGSERSGGSDGNGEGGAGPRPGPEAGPATATASGPGSGSGRAGGVRSRAVTLTVRGQGLGGEGRGLSGEGAGGEGAAGAGARTFTLAAKTRTDFGRGASLDGGPRPLPAPLEPPPAVGGGGGSVAGSAAAMLDAVGFVLGPAAGAVSHAMTAAAATAGAAAATAGAALATAAASAAASAAHLMPPSLSASSRPASPVRPAAIPAAPAAAASPFAAAPAQVLAAAAGAGADVEGAPLDEGGAEALPAGASAAGSAARVVEGWLGVARGLGWASPVRGAAAAPASAPQPGKGAPPCPCPCPEEAAVADARETSELAAAAAEAAAVAAAAAAAGSGSSPFASATSSAPDDSGGGRDGSYGARADAAPAAAAAAASASPQRPPTQRGPFPAPSPGAPPAPPLLPPLHGSGSFRRALSTDQLGAAAAAWAAKGGGGGLGSAPVWTWRGSAQALGERAGSGFSMGSGGGGGEAGDAGGGSTPPPGAPRSPAPPYKLRCVAHSLGGMSMLIHTVNRLREGRPHHIARLLLLTPAGFHEHHPRVTHPVRWALPKLAAFIRSLPGCRGLCFPLYIPTPLARGLVFKLLTSLSRIPGLGEALRRMYAFLLDGDVSEWDRALQMPQYGAEDMPAISLDQVLHLIQLAKRHTFQLYDYGSPAANTAHYGTPQPPHVDREYWRLDLPVHLVAGRRDGVIPPANVRRHFEAMRAQGVAVSYREFDFGHLDFTLGVKEEVRMYLMKLLRL</sequence>
<comment type="caution">
    <text evidence="4">The sequence shown here is derived from an EMBL/GenBank/DDBJ whole genome shotgun (WGS) entry which is preliminary data.</text>
</comment>
<feature type="region of interest" description="Disordered" evidence="1">
    <location>
        <begin position="109"/>
        <end position="213"/>
    </location>
</feature>
<feature type="compositionally biased region" description="Gly residues" evidence="1">
    <location>
        <begin position="726"/>
        <end position="737"/>
    </location>
</feature>
<feature type="compositionally biased region" description="Low complexity" evidence="1">
    <location>
        <begin position="1073"/>
        <end position="1093"/>
    </location>
</feature>
<feature type="compositionally biased region" description="Low complexity" evidence="1">
    <location>
        <begin position="695"/>
        <end position="716"/>
    </location>
</feature>
<dbReference type="SUPFAM" id="SSF53474">
    <property type="entry name" value="alpha/beta-Hydrolases"/>
    <property type="match status" value="2"/>
</dbReference>
<reference evidence="4" key="1">
    <citation type="journal article" date="2020" name="bioRxiv">
        <title>Comparative genomics of Chlamydomonas.</title>
        <authorList>
            <person name="Craig R.J."/>
            <person name="Hasan A.R."/>
            <person name="Ness R.W."/>
            <person name="Keightley P.D."/>
        </authorList>
    </citation>
    <scope>NUCLEOTIDE SEQUENCE</scope>
    <source>
        <strain evidence="4">CCAP 11/70</strain>
    </source>
</reference>
<feature type="signal peptide" evidence="2">
    <location>
        <begin position="1"/>
        <end position="19"/>
    </location>
</feature>
<feature type="compositionally biased region" description="Pro residues" evidence="1">
    <location>
        <begin position="823"/>
        <end position="834"/>
    </location>
</feature>
<feature type="compositionally biased region" description="Low complexity" evidence="1">
    <location>
        <begin position="1051"/>
        <end position="1065"/>
    </location>
</feature>
<dbReference type="OrthoDB" id="9974421at2759"/>
<feature type="region of interest" description="Disordered" evidence="1">
    <location>
        <begin position="1051"/>
        <end position="1127"/>
    </location>
</feature>
<feature type="region of interest" description="Disordered" evidence="1">
    <location>
        <begin position="812"/>
        <end position="841"/>
    </location>
</feature>
<keyword evidence="5" id="KW-1185">Reference proteome</keyword>
<feature type="compositionally biased region" description="Low complexity" evidence="1">
    <location>
        <begin position="741"/>
        <end position="752"/>
    </location>
</feature>
<feature type="compositionally biased region" description="Low complexity" evidence="1">
    <location>
        <begin position="280"/>
        <end position="314"/>
    </location>
</feature>
<gene>
    <name evidence="4" type="ORF">HYH03_018172</name>
</gene>
<feature type="compositionally biased region" description="Pro residues" evidence="1">
    <location>
        <begin position="1103"/>
        <end position="1118"/>
    </location>
</feature>
<feature type="compositionally biased region" description="Low complexity" evidence="1">
    <location>
        <begin position="109"/>
        <end position="121"/>
    </location>
</feature>
<feature type="compositionally biased region" description="Low complexity" evidence="1">
    <location>
        <begin position="127"/>
        <end position="136"/>
    </location>
</feature>
<dbReference type="InterPro" id="IPR029058">
    <property type="entry name" value="AB_hydrolase_fold"/>
</dbReference>
<dbReference type="GO" id="GO:0006629">
    <property type="term" value="P:lipid metabolic process"/>
    <property type="evidence" value="ECO:0007669"/>
    <property type="project" value="InterPro"/>
</dbReference>
<feature type="compositionally biased region" description="Gly residues" evidence="1">
    <location>
        <begin position="775"/>
        <end position="796"/>
    </location>
</feature>
<feature type="compositionally biased region" description="Gly residues" evidence="1">
    <location>
        <begin position="331"/>
        <end position="366"/>
    </location>
</feature>
<keyword evidence="2" id="KW-0732">Signal</keyword>
<accession>A0A835XH24</accession>
<feature type="compositionally biased region" description="Low complexity" evidence="1">
    <location>
        <begin position="181"/>
        <end position="190"/>
    </location>
</feature>
<evidence type="ECO:0000256" key="2">
    <source>
        <dbReference type="SAM" id="SignalP"/>
    </source>
</evidence>
<protein>
    <recommendedName>
        <fullName evidence="3">Partial AB-hydrolase lipase domain-containing protein</fullName>
    </recommendedName>
</protein>
<feature type="region of interest" description="Disordered" evidence="1">
    <location>
        <begin position="268"/>
        <end position="422"/>
    </location>
</feature>
<feature type="compositionally biased region" description="Gly residues" evidence="1">
    <location>
        <begin position="656"/>
        <end position="669"/>
    </location>
</feature>
<dbReference type="Pfam" id="PF04083">
    <property type="entry name" value="Abhydro_lipase"/>
    <property type="match status" value="1"/>
</dbReference>
<dbReference type="Proteomes" id="UP000612055">
    <property type="component" value="Unassembled WGS sequence"/>
</dbReference>
<feature type="compositionally biased region" description="Gly residues" evidence="1">
    <location>
        <begin position="1174"/>
        <end position="1192"/>
    </location>
</feature>
<dbReference type="EMBL" id="JAEHOE010000196">
    <property type="protein sequence ID" value="KAG2482947.1"/>
    <property type="molecule type" value="Genomic_DNA"/>
</dbReference>
<dbReference type="InterPro" id="IPR006693">
    <property type="entry name" value="AB_hydrolase_lipase"/>
</dbReference>
<feature type="compositionally biased region" description="Polar residues" evidence="1">
    <location>
        <begin position="625"/>
        <end position="641"/>
    </location>
</feature>
<evidence type="ECO:0000313" key="5">
    <source>
        <dbReference type="Proteomes" id="UP000612055"/>
    </source>
</evidence>
<evidence type="ECO:0000313" key="4">
    <source>
        <dbReference type="EMBL" id="KAG2482947.1"/>
    </source>
</evidence>
<feature type="compositionally biased region" description="Low complexity" evidence="1">
    <location>
        <begin position="762"/>
        <end position="774"/>
    </location>
</feature>
<proteinExistence type="predicted"/>
<organism evidence="4 5">
    <name type="scientific">Edaphochlamys debaryana</name>
    <dbReference type="NCBI Taxonomy" id="47281"/>
    <lineage>
        <taxon>Eukaryota</taxon>
        <taxon>Viridiplantae</taxon>
        <taxon>Chlorophyta</taxon>
        <taxon>core chlorophytes</taxon>
        <taxon>Chlorophyceae</taxon>
        <taxon>CS clade</taxon>
        <taxon>Chlamydomonadales</taxon>
        <taxon>Chlamydomonadales incertae sedis</taxon>
        <taxon>Edaphochlamys</taxon>
    </lineage>
</organism>
<dbReference type="Gene3D" id="3.40.50.1820">
    <property type="entry name" value="alpha/beta hydrolase"/>
    <property type="match status" value="2"/>
</dbReference>
<feature type="region of interest" description="Disordered" evidence="1">
    <location>
        <begin position="1169"/>
        <end position="1205"/>
    </location>
</feature>
<evidence type="ECO:0000259" key="3">
    <source>
        <dbReference type="Pfam" id="PF04083"/>
    </source>
</evidence>
<feature type="chain" id="PRO_5032870944" description="Partial AB-hydrolase lipase domain-containing protein" evidence="2">
    <location>
        <begin position="20"/>
        <end position="1453"/>
    </location>
</feature>
<dbReference type="PANTHER" id="PTHR11005">
    <property type="entry name" value="LYSOSOMAL ACID LIPASE-RELATED"/>
    <property type="match status" value="1"/>
</dbReference>
<name>A0A835XH24_9CHLO</name>